<gene>
    <name evidence="3" type="ORF">OLEA9_A092165</name>
</gene>
<evidence type="ECO:0000256" key="1">
    <source>
        <dbReference type="SAM" id="MobiDB-lite"/>
    </source>
</evidence>
<dbReference type="Proteomes" id="UP000594638">
    <property type="component" value="Unassembled WGS sequence"/>
</dbReference>
<dbReference type="InterPro" id="IPR039774">
    <property type="entry name" value="Sin3-like"/>
</dbReference>
<feature type="domain" description="Sin3 C-terminal" evidence="2">
    <location>
        <begin position="193"/>
        <end position="397"/>
    </location>
</feature>
<evidence type="ECO:0000313" key="3">
    <source>
        <dbReference type="EMBL" id="CAA3026193.1"/>
    </source>
</evidence>
<dbReference type="Pfam" id="PF16879">
    <property type="entry name" value="Sin3a_C"/>
    <property type="match status" value="1"/>
</dbReference>
<feature type="region of interest" description="Disordered" evidence="1">
    <location>
        <begin position="91"/>
        <end position="146"/>
    </location>
</feature>
<dbReference type="GO" id="GO:0003714">
    <property type="term" value="F:transcription corepressor activity"/>
    <property type="evidence" value="ECO:0007669"/>
    <property type="project" value="InterPro"/>
</dbReference>
<dbReference type="GO" id="GO:0000122">
    <property type="term" value="P:negative regulation of transcription by RNA polymerase II"/>
    <property type="evidence" value="ECO:0007669"/>
    <property type="project" value="TreeGrafter"/>
</dbReference>
<dbReference type="GO" id="GO:0000785">
    <property type="term" value="C:chromatin"/>
    <property type="evidence" value="ECO:0007669"/>
    <property type="project" value="TreeGrafter"/>
</dbReference>
<organism evidence="3 4">
    <name type="scientific">Olea europaea subsp. europaea</name>
    <dbReference type="NCBI Taxonomy" id="158383"/>
    <lineage>
        <taxon>Eukaryota</taxon>
        <taxon>Viridiplantae</taxon>
        <taxon>Streptophyta</taxon>
        <taxon>Embryophyta</taxon>
        <taxon>Tracheophyta</taxon>
        <taxon>Spermatophyta</taxon>
        <taxon>Magnoliopsida</taxon>
        <taxon>eudicotyledons</taxon>
        <taxon>Gunneridae</taxon>
        <taxon>Pentapetalae</taxon>
        <taxon>asterids</taxon>
        <taxon>lamiids</taxon>
        <taxon>Lamiales</taxon>
        <taxon>Oleaceae</taxon>
        <taxon>Oleeae</taxon>
        <taxon>Olea</taxon>
    </lineage>
</organism>
<dbReference type="EMBL" id="CACTIH010009154">
    <property type="protein sequence ID" value="CAA3026193.1"/>
    <property type="molecule type" value="Genomic_DNA"/>
</dbReference>
<name>A0A8S0V4D6_OLEEU</name>
<dbReference type="PANTHER" id="PTHR12346:SF8">
    <property type="entry name" value="PAIRED AMPHIPATHIC HELIX PROTEIN SIN3-LIKE 2"/>
    <property type="match status" value="1"/>
</dbReference>
<dbReference type="OrthoDB" id="911104at2759"/>
<dbReference type="AlphaFoldDB" id="A0A8S0V4D6"/>
<evidence type="ECO:0000313" key="4">
    <source>
        <dbReference type="Proteomes" id="UP000594638"/>
    </source>
</evidence>
<dbReference type="Gramene" id="OE9A092165T1">
    <property type="protein sequence ID" value="OE9A092165C1"/>
    <property type="gene ID" value="OE9A092165"/>
</dbReference>
<feature type="compositionally biased region" description="Basic and acidic residues" evidence="1">
    <location>
        <begin position="24"/>
        <end position="40"/>
    </location>
</feature>
<dbReference type="GO" id="GO:0000118">
    <property type="term" value="C:histone deacetylase complex"/>
    <property type="evidence" value="ECO:0007669"/>
    <property type="project" value="TreeGrafter"/>
</dbReference>
<reference evidence="3 4" key="1">
    <citation type="submission" date="2019-12" db="EMBL/GenBank/DDBJ databases">
        <authorList>
            <person name="Alioto T."/>
            <person name="Alioto T."/>
            <person name="Gomez Garrido J."/>
        </authorList>
    </citation>
    <scope>NUCLEOTIDE SEQUENCE [LARGE SCALE GENOMIC DNA]</scope>
</reference>
<protein>
    <recommendedName>
        <fullName evidence="2">Sin3 C-terminal domain-containing protein</fullName>
    </recommendedName>
</protein>
<proteinExistence type="predicted"/>
<comment type="caution">
    <text evidence="3">The sequence shown here is derived from an EMBL/GenBank/DDBJ whole genome shotgun (WGS) entry which is preliminary data.</text>
</comment>
<sequence>MLSSEDSETSRLNESENGVFPAGCRRDGHNQDIDLWKNEKEEGELSPNGDSEDKFVAYQDGISKKNLNKHRGDDGIQYCKLEICLDAAGKNDADADDDSENVSGSGEDVLGSESAADECSREEHVDEENGEHDELERNAENEGEVENMSEAHCIGGDGVLLPQSDCFMLTCKPLSKHVASASIVDDKKDRQVFYGNDTFYVLFRLHQTLYERILSAKVNSASTESKGRIAKDAISDPYVRFMDSLYSLLDGSSDNSKFEEDCRSLIGNQSYVLFTLDKLIYKLVKQLQTALSEEVGCKLLYLYAYEKSRKCEKYVDSVYYENVHVVLHDENMYRLECTSPSTHLSIQLMDDGNEMSEVMAVSIEPNFANYLHNDYLSAVCDGKESSAIMLKRSLMSSTQRTSLCV</sequence>
<keyword evidence="4" id="KW-1185">Reference proteome</keyword>
<evidence type="ECO:0000259" key="2">
    <source>
        <dbReference type="Pfam" id="PF16879"/>
    </source>
</evidence>
<dbReference type="PANTHER" id="PTHR12346">
    <property type="entry name" value="SIN3B-RELATED"/>
    <property type="match status" value="1"/>
</dbReference>
<feature type="region of interest" description="Disordered" evidence="1">
    <location>
        <begin position="1"/>
        <end position="57"/>
    </location>
</feature>
<accession>A0A8S0V4D6</accession>
<dbReference type="InterPro" id="IPR031693">
    <property type="entry name" value="Sin3_C"/>
</dbReference>